<dbReference type="Gene3D" id="1.10.260.40">
    <property type="entry name" value="lambda repressor-like DNA-binding domains"/>
    <property type="match status" value="1"/>
</dbReference>
<organism evidence="6 7">
    <name type="scientific">Candidatus Eisenbergiella pullistercoris</name>
    <dbReference type="NCBI Taxonomy" id="2838555"/>
    <lineage>
        <taxon>Bacteria</taxon>
        <taxon>Bacillati</taxon>
        <taxon>Bacillota</taxon>
        <taxon>Clostridia</taxon>
        <taxon>Lachnospirales</taxon>
        <taxon>Lachnospiraceae</taxon>
        <taxon>Eisenbergiella</taxon>
    </lineage>
</organism>
<dbReference type="Proteomes" id="UP000824007">
    <property type="component" value="Unassembled WGS sequence"/>
</dbReference>
<dbReference type="InterPro" id="IPR000843">
    <property type="entry name" value="HTH_LacI"/>
</dbReference>
<evidence type="ECO:0000256" key="1">
    <source>
        <dbReference type="ARBA" id="ARBA00022491"/>
    </source>
</evidence>
<evidence type="ECO:0000256" key="3">
    <source>
        <dbReference type="ARBA" id="ARBA00023125"/>
    </source>
</evidence>
<dbReference type="AlphaFoldDB" id="A0A9D1YN33"/>
<dbReference type="Gene3D" id="3.40.50.2300">
    <property type="match status" value="2"/>
</dbReference>
<dbReference type="SUPFAM" id="SSF53822">
    <property type="entry name" value="Periplasmic binding protein-like I"/>
    <property type="match status" value="1"/>
</dbReference>
<dbReference type="InterPro" id="IPR028082">
    <property type="entry name" value="Peripla_BP_I"/>
</dbReference>
<gene>
    <name evidence="6" type="ORF">H9831_03695</name>
</gene>
<proteinExistence type="predicted"/>
<evidence type="ECO:0000256" key="2">
    <source>
        <dbReference type="ARBA" id="ARBA00023015"/>
    </source>
</evidence>
<reference evidence="6" key="2">
    <citation type="submission" date="2021-04" db="EMBL/GenBank/DDBJ databases">
        <authorList>
            <person name="Gilroy R."/>
        </authorList>
    </citation>
    <scope>NUCLEOTIDE SEQUENCE</scope>
    <source>
        <strain evidence="6">ChiSxjej3B15-24422</strain>
    </source>
</reference>
<dbReference type="GO" id="GO:0000976">
    <property type="term" value="F:transcription cis-regulatory region binding"/>
    <property type="evidence" value="ECO:0007669"/>
    <property type="project" value="TreeGrafter"/>
</dbReference>
<protein>
    <submittedName>
        <fullName evidence="6">LacI family DNA-binding transcriptional regulator</fullName>
    </submittedName>
</protein>
<keyword evidence="4" id="KW-0804">Transcription</keyword>
<evidence type="ECO:0000313" key="7">
    <source>
        <dbReference type="Proteomes" id="UP000824007"/>
    </source>
</evidence>
<dbReference type="CDD" id="cd01392">
    <property type="entry name" value="HTH_LacI"/>
    <property type="match status" value="1"/>
</dbReference>
<dbReference type="Pfam" id="PF13377">
    <property type="entry name" value="Peripla_BP_3"/>
    <property type="match status" value="1"/>
</dbReference>
<dbReference type="SMART" id="SM00354">
    <property type="entry name" value="HTH_LACI"/>
    <property type="match status" value="1"/>
</dbReference>
<keyword evidence="3 6" id="KW-0238">DNA-binding</keyword>
<dbReference type="PANTHER" id="PTHR30146:SF95">
    <property type="entry name" value="RIBOSE OPERON REPRESSOR"/>
    <property type="match status" value="1"/>
</dbReference>
<comment type="caution">
    <text evidence="6">The sequence shown here is derived from an EMBL/GenBank/DDBJ whole genome shotgun (WGS) entry which is preliminary data.</text>
</comment>
<dbReference type="Pfam" id="PF00356">
    <property type="entry name" value="LacI"/>
    <property type="match status" value="1"/>
</dbReference>
<dbReference type="GO" id="GO:0003700">
    <property type="term" value="F:DNA-binding transcription factor activity"/>
    <property type="evidence" value="ECO:0007669"/>
    <property type="project" value="TreeGrafter"/>
</dbReference>
<keyword evidence="2" id="KW-0805">Transcription regulation</keyword>
<dbReference type="InterPro" id="IPR046335">
    <property type="entry name" value="LacI/GalR-like_sensor"/>
</dbReference>
<evidence type="ECO:0000259" key="5">
    <source>
        <dbReference type="PROSITE" id="PS50932"/>
    </source>
</evidence>
<evidence type="ECO:0000313" key="6">
    <source>
        <dbReference type="EMBL" id="HIY59774.1"/>
    </source>
</evidence>
<sequence>MTQKNAPTIKDVAREAGVAVGTVSKVINGRSVREPYRRKVEEAIRKLNYEVNTYARGLKLQKSNLIALIIPNTINPFFAAFADYIEEALYQRGYKLLLCCADGDPDKEVSYLTMATQNKVDGIIALTYSDIGNDIADDLPIVVFDRFFDNHVIPRVASDNFSGGCLAVEKLLEFGCRHPVYIRFHSIFPGESDKRRDGYLHACRKHGLEPDFLDEVDSPEALSMMRKFLQEHKRPDGSLTFDGVFAHTDYHGYMFLNLLREEGYRVPEDVQIIGFDGIRKFGGENESLFVSSICQPVRQLAAKCVELVLAEDRADIPSLTLLPVRYEYGGTTKKEKK</sequence>
<name>A0A9D1YN33_9FIRM</name>
<accession>A0A9D1YN33</accession>
<dbReference type="CDD" id="cd06291">
    <property type="entry name" value="PBP1_Qymf-like"/>
    <property type="match status" value="1"/>
</dbReference>
<feature type="domain" description="HTH lacI-type" evidence="5">
    <location>
        <begin position="7"/>
        <end position="60"/>
    </location>
</feature>
<dbReference type="PRINTS" id="PR00036">
    <property type="entry name" value="HTHLACI"/>
</dbReference>
<dbReference type="InterPro" id="IPR010982">
    <property type="entry name" value="Lambda_DNA-bd_dom_sf"/>
</dbReference>
<dbReference type="EMBL" id="DXDD01000046">
    <property type="protein sequence ID" value="HIY59774.1"/>
    <property type="molecule type" value="Genomic_DNA"/>
</dbReference>
<dbReference type="SUPFAM" id="SSF47413">
    <property type="entry name" value="lambda repressor-like DNA-binding domains"/>
    <property type="match status" value="1"/>
</dbReference>
<dbReference type="PANTHER" id="PTHR30146">
    <property type="entry name" value="LACI-RELATED TRANSCRIPTIONAL REPRESSOR"/>
    <property type="match status" value="1"/>
</dbReference>
<reference evidence="6" key="1">
    <citation type="journal article" date="2021" name="PeerJ">
        <title>Extensive microbial diversity within the chicken gut microbiome revealed by metagenomics and culture.</title>
        <authorList>
            <person name="Gilroy R."/>
            <person name="Ravi A."/>
            <person name="Getino M."/>
            <person name="Pursley I."/>
            <person name="Horton D.L."/>
            <person name="Alikhan N.F."/>
            <person name="Baker D."/>
            <person name="Gharbi K."/>
            <person name="Hall N."/>
            <person name="Watson M."/>
            <person name="Adriaenssens E.M."/>
            <person name="Foster-Nyarko E."/>
            <person name="Jarju S."/>
            <person name="Secka A."/>
            <person name="Antonio M."/>
            <person name="Oren A."/>
            <person name="Chaudhuri R.R."/>
            <person name="La Ragione R."/>
            <person name="Hildebrand F."/>
            <person name="Pallen M.J."/>
        </authorList>
    </citation>
    <scope>NUCLEOTIDE SEQUENCE</scope>
    <source>
        <strain evidence="6">ChiSxjej3B15-24422</strain>
    </source>
</reference>
<evidence type="ECO:0000256" key="4">
    <source>
        <dbReference type="ARBA" id="ARBA00023163"/>
    </source>
</evidence>
<dbReference type="PROSITE" id="PS50932">
    <property type="entry name" value="HTH_LACI_2"/>
    <property type="match status" value="1"/>
</dbReference>
<keyword evidence="1" id="KW-0678">Repressor</keyword>